<protein>
    <submittedName>
        <fullName evidence="1">Transcriptional regulator</fullName>
    </submittedName>
</protein>
<name>A0A2R4X2T8_9EURY</name>
<dbReference type="Pfam" id="PF12840">
    <property type="entry name" value="HTH_20"/>
    <property type="match status" value="1"/>
</dbReference>
<dbReference type="KEGG" id="harc:HARCEL1_10515"/>
<dbReference type="Proteomes" id="UP000244727">
    <property type="component" value="Chromosome"/>
</dbReference>
<dbReference type="RefSeq" id="WP_108383276.1">
    <property type="nucleotide sequence ID" value="NZ_CP028858.1"/>
</dbReference>
<evidence type="ECO:0000313" key="1">
    <source>
        <dbReference type="EMBL" id="AWB28108.1"/>
    </source>
</evidence>
<dbReference type="AlphaFoldDB" id="A0A2R4X2T8"/>
<accession>A0A2R4X2T8</accession>
<dbReference type="InterPro" id="IPR036390">
    <property type="entry name" value="WH_DNA-bd_sf"/>
</dbReference>
<proteinExistence type="predicted"/>
<sequence>MVRDPFADEDDPAVQDVLDALDDPECRTIVGVLEEPMTANEISEASDIPLSTTYRKLELLTESTLLTEGVEIRPDGQHASTYEVAFEEVTVDLNDDREVEVAISRRARTADERLESLWSEVRKET</sequence>
<dbReference type="EMBL" id="CP028858">
    <property type="protein sequence ID" value="AWB28108.1"/>
    <property type="molecule type" value="Genomic_DNA"/>
</dbReference>
<dbReference type="SUPFAM" id="SSF46785">
    <property type="entry name" value="Winged helix' DNA-binding domain"/>
    <property type="match status" value="1"/>
</dbReference>
<dbReference type="Gene3D" id="1.10.10.10">
    <property type="entry name" value="Winged helix-like DNA-binding domain superfamily/Winged helix DNA-binding domain"/>
    <property type="match status" value="1"/>
</dbReference>
<gene>
    <name evidence="1" type="ORF">HARCEL1_10515</name>
</gene>
<dbReference type="InterPro" id="IPR036388">
    <property type="entry name" value="WH-like_DNA-bd_sf"/>
</dbReference>
<reference evidence="1 2" key="1">
    <citation type="submission" date="2018-04" db="EMBL/GenBank/DDBJ databases">
        <title>Halococcoides cellulosivorans gen. nov., sp. nov., an extremely halophilic cellulose-utilizing haloarchaeon from hypersaline lakes.</title>
        <authorList>
            <person name="Sorokin D.Y."/>
            <person name="Toshchakov S.V."/>
            <person name="Samarov N.I."/>
            <person name="Korzhenkov A."/>
            <person name="Kublanov I.V."/>
        </authorList>
    </citation>
    <scope>NUCLEOTIDE SEQUENCE [LARGE SCALE GENOMIC DNA]</scope>
    <source>
        <strain evidence="1 2">HArcel1</strain>
    </source>
</reference>
<dbReference type="GeneID" id="36512944"/>
<keyword evidence="2" id="KW-1185">Reference proteome</keyword>
<evidence type="ECO:0000313" key="2">
    <source>
        <dbReference type="Proteomes" id="UP000244727"/>
    </source>
</evidence>
<organism evidence="1 2">
    <name type="scientific">Halococcoides cellulosivorans</name>
    <dbReference type="NCBI Taxonomy" id="1679096"/>
    <lineage>
        <taxon>Archaea</taxon>
        <taxon>Methanobacteriati</taxon>
        <taxon>Methanobacteriota</taxon>
        <taxon>Stenosarchaea group</taxon>
        <taxon>Halobacteria</taxon>
        <taxon>Halobacteriales</taxon>
        <taxon>Haloarculaceae</taxon>
        <taxon>Halococcoides</taxon>
    </lineage>
</organism>